<comment type="similarity">
    <text evidence="4">Belongs to the peptidase S8 family.</text>
</comment>
<dbReference type="InterPro" id="IPR000209">
    <property type="entry name" value="Peptidase_S8/S53_dom"/>
</dbReference>
<dbReference type="InterPro" id="IPR023827">
    <property type="entry name" value="Peptidase_S8_Asp-AS"/>
</dbReference>
<evidence type="ECO:0000259" key="5">
    <source>
        <dbReference type="Pfam" id="PF00082"/>
    </source>
</evidence>
<keyword evidence="3" id="KW-0720">Serine protease</keyword>
<protein>
    <recommendedName>
        <fullName evidence="5">Peptidase S8/S53 domain-containing protein</fullName>
    </recommendedName>
</protein>
<evidence type="ECO:0000313" key="7">
    <source>
        <dbReference type="Proteomes" id="UP000825078"/>
    </source>
</evidence>
<dbReference type="GO" id="GO:0004252">
    <property type="term" value="F:serine-type endopeptidase activity"/>
    <property type="evidence" value="ECO:0007669"/>
    <property type="project" value="InterPro"/>
</dbReference>
<evidence type="ECO:0000313" key="6">
    <source>
        <dbReference type="EMBL" id="BCV45780.1"/>
    </source>
</evidence>
<sequence>MAFENTGQNAFAKNRGVAGEDMNVSDAIASGVTGKGVIVAVVDDGLEISHPDLKANVIEGGSYNLITGTIDPTPFADSASHGTSVGGS</sequence>
<dbReference type="Proteomes" id="UP000825078">
    <property type="component" value="Chromosome"/>
</dbReference>
<dbReference type="InterPro" id="IPR015500">
    <property type="entry name" value="Peptidase_S8_subtilisin-rel"/>
</dbReference>
<dbReference type="Gene3D" id="3.40.50.200">
    <property type="entry name" value="Peptidase S8/S53 domain"/>
    <property type="match status" value="1"/>
</dbReference>
<name>A0AAD1KAP1_9GAMM</name>
<evidence type="ECO:0000256" key="1">
    <source>
        <dbReference type="ARBA" id="ARBA00022670"/>
    </source>
</evidence>
<comment type="caution">
    <text evidence="4">Lacks conserved residue(s) required for the propagation of feature annotation.</text>
</comment>
<evidence type="ECO:0000256" key="2">
    <source>
        <dbReference type="ARBA" id="ARBA00022801"/>
    </source>
</evidence>
<dbReference type="GO" id="GO:0016020">
    <property type="term" value="C:membrane"/>
    <property type="evidence" value="ECO:0007669"/>
    <property type="project" value="TreeGrafter"/>
</dbReference>
<organism evidence="6 7">
    <name type="scientific">Shewanella algae</name>
    <dbReference type="NCBI Taxonomy" id="38313"/>
    <lineage>
        <taxon>Bacteria</taxon>
        <taxon>Pseudomonadati</taxon>
        <taxon>Pseudomonadota</taxon>
        <taxon>Gammaproteobacteria</taxon>
        <taxon>Alteromonadales</taxon>
        <taxon>Shewanellaceae</taxon>
        <taxon>Shewanella</taxon>
    </lineage>
</organism>
<dbReference type="PROSITE" id="PS51892">
    <property type="entry name" value="SUBTILASE"/>
    <property type="match status" value="1"/>
</dbReference>
<keyword evidence="1" id="KW-0645">Protease</keyword>
<evidence type="ECO:0000256" key="4">
    <source>
        <dbReference type="PROSITE-ProRule" id="PRU01240"/>
    </source>
</evidence>
<dbReference type="EMBL" id="AP024613">
    <property type="protein sequence ID" value="BCV45780.1"/>
    <property type="molecule type" value="Genomic_DNA"/>
</dbReference>
<proteinExistence type="inferred from homology"/>
<dbReference type="PRINTS" id="PR00723">
    <property type="entry name" value="SUBTILISIN"/>
</dbReference>
<dbReference type="AlphaFoldDB" id="A0AAD1KAP1"/>
<dbReference type="Pfam" id="PF00082">
    <property type="entry name" value="Peptidase_S8"/>
    <property type="match status" value="1"/>
</dbReference>
<gene>
    <name evidence="6" type="ORF">TUM17379_27980</name>
</gene>
<dbReference type="PANTHER" id="PTHR42884">
    <property type="entry name" value="PROPROTEIN CONVERTASE SUBTILISIN/KEXIN-RELATED"/>
    <property type="match status" value="1"/>
</dbReference>
<dbReference type="PANTHER" id="PTHR42884:SF14">
    <property type="entry name" value="NEUROENDOCRINE CONVERTASE 1"/>
    <property type="match status" value="1"/>
</dbReference>
<dbReference type="SUPFAM" id="SSF52743">
    <property type="entry name" value="Subtilisin-like"/>
    <property type="match status" value="1"/>
</dbReference>
<evidence type="ECO:0000256" key="3">
    <source>
        <dbReference type="ARBA" id="ARBA00022825"/>
    </source>
</evidence>
<dbReference type="InterPro" id="IPR036852">
    <property type="entry name" value="Peptidase_S8/S53_dom_sf"/>
</dbReference>
<keyword evidence="2" id="KW-0378">Hydrolase</keyword>
<feature type="domain" description="Peptidase S8/S53" evidence="5">
    <location>
        <begin position="34"/>
        <end position="87"/>
    </location>
</feature>
<dbReference type="PROSITE" id="PS00136">
    <property type="entry name" value="SUBTILASE_ASP"/>
    <property type="match status" value="1"/>
</dbReference>
<accession>A0AAD1KAP1</accession>
<reference evidence="6" key="1">
    <citation type="submission" date="2021-05" db="EMBL/GenBank/DDBJ databases">
        <title>Molecular characterization for Shewanella algae harboring chromosomal blaOXA-55-like strains isolated from clinical and environment sample.</title>
        <authorList>
            <person name="Ohama Y."/>
            <person name="Aoki K."/>
            <person name="Harada S."/>
            <person name="Moriya K."/>
            <person name="Ishii Y."/>
            <person name="Tateda K."/>
        </authorList>
    </citation>
    <scope>NUCLEOTIDE SEQUENCE</scope>
    <source>
        <strain evidence="6">TUM17379</strain>
    </source>
</reference>
<dbReference type="GO" id="GO:0016485">
    <property type="term" value="P:protein processing"/>
    <property type="evidence" value="ECO:0007669"/>
    <property type="project" value="TreeGrafter"/>
</dbReference>